<comment type="caution">
    <text evidence="2">The sequence shown here is derived from an EMBL/GenBank/DDBJ whole genome shotgun (WGS) entry which is preliminary data.</text>
</comment>
<keyword evidence="3" id="KW-1185">Reference proteome</keyword>
<dbReference type="Proteomes" id="UP000722989">
    <property type="component" value="Unassembled WGS sequence"/>
</dbReference>
<reference evidence="2 3" key="1">
    <citation type="submission" date="2020-03" db="EMBL/GenBank/DDBJ databases">
        <title>WGS of the type strain of Planosporangium spp.</title>
        <authorList>
            <person name="Thawai C."/>
        </authorList>
    </citation>
    <scope>NUCLEOTIDE SEQUENCE [LARGE SCALE GENOMIC DNA]</scope>
    <source>
        <strain evidence="2 3">TBRC 5610</strain>
    </source>
</reference>
<accession>A0ABX0XQT6</accession>
<name>A0ABX0XQT6_9ACTN</name>
<evidence type="ECO:0000256" key="1">
    <source>
        <dbReference type="SAM" id="SignalP"/>
    </source>
</evidence>
<feature type="signal peptide" evidence="1">
    <location>
        <begin position="1"/>
        <end position="22"/>
    </location>
</feature>
<organism evidence="2 3">
    <name type="scientific">Planosporangium thailandense</name>
    <dbReference type="NCBI Taxonomy" id="765197"/>
    <lineage>
        <taxon>Bacteria</taxon>
        <taxon>Bacillati</taxon>
        <taxon>Actinomycetota</taxon>
        <taxon>Actinomycetes</taxon>
        <taxon>Micromonosporales</taxon>
        <taxon>Micromonosporaceae</taxon>
        <taxon>Planosporangium</taxon>
    </lineage>
</organism>
<evidence type="ECO:0000313" key="2">
    <source>
        <dbReference type="EMBL" id="NJC68341.1"/>
    </source>
</evidence>
<evidence type="ECO:0008006" key="4">
    <source>
        <dbReference type="Google" id="ProtNLM"/>
    </source>
</evidence>
<sequence length="203" mass="21918">MRASWGYRIVAAAGLSLLSACAAAQVPAKPGSPLTSQELRDDPCRAYTAKSMQRVLAGTLKRAGWPQVTGNPPTSRIAANVQRCLYQFSPKDSRRDGDQSLRVYIYNELDNGAKLMAACRTRPLRGAPMSTIGDESCIDDSGELRFRVGDSYVAVLIDVPPRLQSGNRVLNASDTSTFTAPSRPTDLAALALPVARDLAERLH</sequence>
<keyword evidence="1" id="KW-0732">Signal</keyword>
<protein>
    <recommendedName>
        <fullName evidence="4">DUF3558 domain-containing protein</fullName>
    </recommendedName>
</protein>
<evidence type="ECO:0000313" key="3">
    <source>
        <dbReference type="Proteomes" id="UP000722989"/>
    </source>
</evidence>
<gene>
    <name evidence="2" type="ORF">HC031_01190</name>
</gene>
<proteinExistence type="predicted"/>
<dbReference type="EMBL" id="JAATVY010000001">
    <property type="protein sequence ID" value="NJC68341.1"/>
    <property type="molecule type" value="Genomic_DNA"/>
</dbReference>
<feature type="chain" id="PRO_5045342487" description="DUF3558 domain-containing protein" evidence="1">
    <location>
        <begin position="23"/>
        <end position="203"/>
    </location>
</feature>
<dbReference type="RefSeq" id="WP_167923231.1">
    <property type="nucleotide sequence ID" value="NZ_JAATVY010000001.1"/>
</dbReference>
<dbReference type="PROSITE" id="PS51257">
    <property type="entry name" value="PROKAR_LIPOPROTEIN"/>
    <property type="match status" value="1"/>
</dbReference>